<gene>
    <name evidence="1" type="ORF">AUC71_03925</name>
</gene>
<evidence type="ECO:0000313" key="2">
    <source>
        <dbReference type="Proteomes" id="UP000095042"/>
    </source>
</evidence>
<dbReference type="OrthoDB" id="10005665at2"/>
<proteinExistence type="predicted"/>
<keyword evidence="2" id="KW-1185">Reference proteome</keyword>
<dbReference type="AlphaFoldDB" id="A0A1E3VXW2"/>
<comment type="caution">
    <text evidence="1">The sequence shown here is derived from an EMBL/GenBank/DDBJ whole genome shotgun (WGS) entry which is preliminary data.</text>
</comment>
<dbReference type="EMBL" id="LPWD01000448">
    <property type="protein sequence ID" value="ODR98362.1"/>
    <property type="molecule type" value="Genomic_DNA"/>
</dbReference>
<name>A0A1E3VXW2_9HYPH</name>
<dbReference type="Proteomes" id="UP000095042">
    <property type="component" value="Unassembled WGS sequence"/>
</dbReference>
<organism evidence="1 2">
    <name type="scientific">Methyloceanibacter marginalis</name>
    <dbReference type="NCBI Taxonomy" id="1774971"/>
    <lineage>
        <taxon>Bacteria</taxon>
        <taxon>Pseudomonadati</taxon>
        <taxon>Pseudomonadota</taxon>
        <taxon>Alphaproteobacteria</taxon>
        <taxon>Hyphomicrobiales</taxon>
        <taxon>Hyphomicrobiaceae</taxon>
        <taxon>Methyloceanibacter</taxon>
    </lineage>
</organism>
<reference evidence="1 2" key="1">
    <citation type="journal article" date="2016" name="Environ. Microbiol.">
        <title>New Methyloceanibacter diversity from North Sea sediments includes methanotroph containing solely the soluble methane monooxygenase.</title>
        <authorList>
            <person name="Vekeman B."/>
            <person name="Kerckhof F.M."/>
            <person name="Cremers G."/>
            <person name="de Vos P."/>
            <person name="Vandamme P."/>
            <person name="Boon N."/>
            <person name="Op den Camp H.J."/>
            <person name="Heylen K."/>
        </authorList>
    </citation>
    <scope>NUCLEOTIDE SEQUENCE [LARGE SCALE GENOMIC DNA]</scope>
    <source>
        <strain evidence="1 2">R-67177</strain>
    </source>
</reference>
<dbReference type="RefSeq" id="WP_069624992.1">
    <property type="nucleotide sequence ID" value="NZ_LPWD01000448.1"/>
</dbReference>
<protein>
    <submittedName>
        <fullName evidence="1">Uncharacterized protein</fullName>
    </submittedName>
</protein>
<accession>A0A1E3VXW2</accession>
<sequence>MKKFAILAAAVGVIAFTVVTLMPQPADAGWRKKAWRHGYGPGVSVYVGPRYGYYAPRTYRGCGYYRCAGYPYAYYPYWRGRYYRGWY</sequence>
<evidence type="ECO:0000313" key="1">
    <source>
        <dbReference type="EMBL" id="ODR98362.1"/>
    </source>
</evidence>